<dbReference type="InterPro" id="IPR035899">
    <property type="entry name" value="DBL_dom_sf"/>
</dbReference>
<sequence>MVEPVGFVEAWKAQFPDSDPPSMEIKSLNDIEHELEKCKTSIRQLELEVNKERFRMIYLQTLLAKERKAYDGQRWGFKRVSLINIGDQSRVSDSHRSHLDEPSVDELPGEFADTTGTGKPYPDRVVEDVTPKQRGGLCQFRPTLDTRVIDQDRDRVGMGSVAALRSNFERIRRANSQMAGDGSGTDRPFYVNMEYHHERGLVKVNDREVSDKISSLGCQAMQMERKRTPHSLSGSISTATGDICKSVLRGRSAEGGCGDNGPREDTEVNLHPLKDAVIRSNGGRQPADCHPYTSVYVGGLMAEGEGRLIHIRDHSVDEDSHLTWPRRSYSPGSFDDAGGGYTPDCSSNENLTSSEEDFSSGPSSHVSPSPTTCHMGRQKCRSPSQVSQQSYESSSPPTPLSHKHLKQQVMVSEASVGAVCKSAQFWSNNGDSTTSSRTSHDNSLHGDLETAYSVTCPSYGYDLEQGEEHPDLLPFSNSLCRRSKSCSSQDTPSSGSLESTLSMELDQEKDLEMRKWVLSGILASEETYLSHLGAILLPMKPLRAAATTSQPMLSLQEIETIFFKVPELHEIHNDFYDALLPRLQEWSHSQCVGDLFQKLASQLGVYRAFVDNYTVAVETAEKCCQANIQFAEICENLKVRSAKECKQQAKHSLEALLYKPVDRVTRSTLVLHDLLKHTPSGHPDYPLLQDALRISQNFLSSINEEITPRRQSMTVKKGENRQLLRDRFMVELVEGSRKLRHVFLFTDLLLCAKLKKQTAGKGQQYDCKWYIPLSDVTFQTIEDSETTAIPQVQDEDTDAMKIRISQIKNEIQREKKSSKGGKAIERLRKKLSEQESLLLLMSPNMAFRVANRNGKSFTFLITSDYERAEWREIIREQQKKCFKSFSLTSLELQMLTNSCVKLQTVHTIPMTMNKEEDESSGLYGFLNVIVHSASGLKLSLNLYCTLEVDSFGYFVNKAKTRVYRDSIEPNWNEEFEIELEGSQTLRLLCYEKCYSKAKQSKEDGENIDRIIAKGQIQLDPQTLQNKDWQRTVITMNEIEVKLSMKFTSREFSLKRMPSRKQSGVFGVKIGLVTKRERSKVPLIVKQCVEEIERRGLEEVGIYRVSGVATDIQALKTAFDANNKDVSVMMSEMDVNAIAGTLKLYFRELPEPLFTDELYPNFAGGIALSDSVAKESCMLNLLLSLPEPNLVTFLFLLDHLKRIAENECVNKMSFHNLATVFGPTLLRPSEKDSKIPTQPITMNDCWSLEVMSQVQVLLYFLQLESIPTPDSKRQSILFSTEV</sequence>
<dbReference type="SUPFAM" id="SSF48350">
    <property type="entry name" value="GTPase activation domain, GAP"/>
    <property type="match status" value="1"/>
</dbReference>
<dbReference type="PROSITE" id="PS50004">
    <property type="entry name" value="C2"/>
    <property type="match status" value="1"/>
</dbReference>
<dbReference type="InterPro" id="IPR000008">
    <property type="entry name" value="C2_dom"/>
</dbReference>
<dbReference type="InterPro" id="IPR036481">
    <property type="entry name" value="Bcr-Abl_oncoprot_oligo_sf"/>
</dbReference>
<feature type="domain" description="C2" evidence="9">
    <location>
        <begin position="906"/>
        <end position="1033"/>
    </location>
</feature>
<dbReference type="InterPro" id="IPR035892">
    <property type="entry name" value="C2_domain_sf"/>
</dbReference>
<keyword evidence="13" id="KW-1185">Reference proteome</keyword>
<dbReference type="InterPro" id="IPR037769">
    <property type="entry name" value="Abr/Bcr"/>
</dbReference>
<dbReference type="Gene3D" id="1.20.900.10">
    <property type="entry name" value="Dbl homology (DH) domain"/>
    <property type="match status" value="1"/>
</dbReference>
<evidence type="ECO:0000259" key="8">
    <source>
        <dbReference type="PROSITE" id="PS50003"/>
    </source>
</evidence>
<organism evidence="12 13">
    <name type="scientific">Umbra pygmaea</name>
    <name type="common">Eastern mudminnow</name>
    <dbReference type="NCBI Taxonomy" id="75934"/>
    <lineage>
        <taxon>Eukaryota</taxon>
        <taxon>Metazoa</taxon>
        <taxon>Chordata</taxon>
        <taxon>Craniata</taxon>
        <taxon>Vertebrata</taxon>
        <taxon>Euteleostomi</taxon>
        <taxon>Actinopterygii</taxon>
        <taxon>Neopterygii</taxon>
        <taxon>Teleostei</taxon>
        <taxon>Protacanthopterygii</taxon>
        <taxon>Esociformes</taxon>
        <taxon>Umbridae</taxon>
        <taxon>Umbra</taxon>
    </lineage>
</organism>
<keyword evidence="5" id="KW-0770">Synapse</keyword>
<proteinExistence type="predicted"/>
<keyword evidence="3" id="KW-0343">GTPase activation</keyword>
<dbReference type="GO" id="GO:0030424">
    <property type="term" value="C:axon"/>
    <property type="evidence" value="ECO:0007669"/>
    <property type="project" value="UniProtKB-SubCell"/>
</dbReference>
<dbReference type="PANTHER" id="PTHR23182:SF3">
    <property type="entry name" value="BREAKPOINT CLUSTER REGION PROTEIN"/>
    <property type="match status" value="1"/>
</dbReference>
<comment type="subcellular location">
    <subcellularLocation>
        <location evidence="1">Cell projection</location>
        <location evidence="1">Axon</location>
    </subcellularLocation>
    <subcellularLocation>
        <location evidence="2">Cell projection</location>
        <location evidence="2">Dendritic spine</location>
    </subcellularLocation>
</comment>
<reference evidence="12 13" key="1">
    <citation type="submission" date="2024-06" db="EMBL/GenBank/DDBJ databases">
        <authorList>
            <person name="Pan Q."/>
            <person name="Wen M."/>
            <person name="Jouanno E."/>
            <person name="Zahm M."/>
            <person name="Klopp C."/>
            <person name="Cabau C."/>
            <person name="Louis A."/>
            <person name="Berthelot C."/>
            <person name="Parey E."/>
            <person name="Roest Crollius H."/>
            <person name="Montfort J."/>
            <person name="Robinson-Rechavi M."/>
            <person name="Bouchez O."/>
            <person name="Lampietro C."/>
            <person name="Lopez Roques C."/>
            <person name="Donnadieu C."/>
            <person name="Postlethwait J."/>
            <person name="Bobe J."/>
            <person name="Verreycken H."/>
            <person name="Guiguen Y."/>
        </authorList>
    </citation>
    <scope>NUCLEOTIDE SEQUENCE [LARGE SCALE GENOMIC DNA]</scope>
    <source>
        <strain evidence="12">Up_M1</strain>
        <tissue evidence="12">Testis</tissue>
    </source>
</reference>
<keyword evidence="4" id="KW-0344">Guanine-nucleotide releasing factor</keyword>
<dbReference type="FunFam" id="1.10.555.10:FF:000004">
    <property type="entry name" value="active breakpoint cluster region-related protein-like"/>
    <property type="match status" value="1"/>
</dbReference>
<dbReference type="InterPro" id="IPR000198">
    <property type="entry name" value="RhoGAP_dom"/>
</dbReference>
<dbReference type="SMART" id="SM00239">
    <property type="entry name" value="C2"/>
    <property type="match status" value="1"/>
</dbReference>
<feature type="region of interest" description="Disordered" evidence="7">
    <location>
        <begin position="333"/>
        <end position="407"/>
    </location>
</feature>
<evidence type="ECO:0000313" key="13">
    <source>
        <dbReference type="Proteomes" id="UP001557470"/>
    </source>
</evidence>
<dbReference type="GO" id="GO:0005096">
    <property type="term" value="F:GTPase activator activity"/>
    <property type="evidence" value="ECO:0007669"/>
    <property type="project" value="UniProtKB-KW"/>
</dbReference>
<dbReference type="SUPFAM" id="SSF48065">
    <property type="entry name" value="DBL homology domain (DH-domain)"/>
    <property type="match status" value="1"/>
</dbReference>
<dbReference type="SUPFAM" id="SSF49562">
    <property type="entry name" value="C2 domain (Calcium/lipid-binding domain, CaLB)"/>
    <property type="match status" value="1"/>
</dbReference>
<dbReference type="PROSITE" id="PS50010">
    <property type="entry name" value="DH_2"/>
    <property type="match status" value="1"/>
</dbReference>
<dbReference type="FunFam" id="2.60.40.150:FF:000057">
    <property type="entry name" value="active breakpoint cluster region-related protein isoform X1"/>
    <property type="match status" value="1"/>
</dbReference>
<dbReference type="Pfam" id="PF00621">
    <property type="entry name" value="RhoGEF"/>
    <property type="match status" value="1"/>
</dbReference>
<comment type="caution">
    <text evidence="12">The sequence shown here is derived from an EMBL/GenBank/DDBJ whole genome shotgun (WGS) entry which is preliminary data.</text>
</comment>
<keyword evidence="6" id="KW-0966">Cell projection</keyword>
<evidence type="ECO:0000259" key="11">
    <source>
        <dbReference type="PROSITE" id="PS50238"/>
    </source>
</evidence>
<feature type="domain" description="DH" evidence="10">
    <location>
        <begin position="513"/>
        <end position="705"/>
    </location>
</feature>
<dbReference type="Gene3D" id="2.60.40.150">
    <property type="entry name" value="C2 domain"/>
    <property type="match status" value="1"/>
</dbReference>
<dbReference type="Gene3D" id="4.10.280.30">
    <property type="entry name" value="Bcr-Abl oncoprotein oligomerisation domain"/>
    <property type="match status" value="1"/>
</dbReference>
<dbReference type="SMART" id="SM00325">
    <property type="entry name" value="RhoGEF"/>
    <property type="match status" value="1"/>
</dbReference>
<evidence type="ECO:0000256" key="1">
    <source>
        <dbReference type="ARBA" id="ARBA00004489"/>
    </source>
</evidence>
<name>A0ABD0XAH5_UMBPY</name>
<evidence type="ECO:0000256" key="7">
    <source>
        <dbReference type="SAM" id="MobiDB-lite"/>
    </source>
</evidence>
<accession>A0ABD0XAH5</accession>
<feature type="compositionally biased region" description="Low complexity" evidence="7">
    <location>
        <begin position="359"/>
        <end position="370"/>
    </location>
</feature>
<dbReference type="InterPro" id="IPR011993">
    <property type="entry name" value="PH-like_dom_sf"/>
</dbReference>
<dbReference type="InterPro" id="IPR008936">
    <property type="entry name" value="Rho_GTPase_activation_prot"/>
</dbReference>
<dbReference type="CDD" id="cd04387">
    <property type="entry name" value="RhoGAP_Bcr"/>
    <property type="match status" value="1"/>
</dbReference>
<dbReference type="Gene3D" id="1.10.555.10">
    <property type="entry name" value="Rho GTPase activation protein"/>
    <property type="match status" value="1"/>
</dbReference>
<evidence type="ECO:0000256" key="4">
    <source>
        <dbReference type="ARBA" id="ARBA00022658"/>
    </source>
</evidence>
<dbReference type="Pfam" id="PF00620">
    <property type="entry name" value="RhoGAP"/>
    <property type="match status" value="1"/>
</dbReference>
<evidence type="ECO:0000256" key="6">
    <source>
        <dbReference type="ARBA" id="ARBA00023273"/>
    </source>
</evidence>
<dbReference type="InterPro" id="IPR001849">
    <property type="entry name" value="PH_domain"/>
</dbReference>
<evidence type="ECO:0000256" key="3">
    <source>
        <dbReference type="ARBA" id="ARBA00022468"/>
    </source>
</evidence>
<dbReference type="InterPro" id="IPR000219">
    <property type="entry name" value="DH_dom"/>
</dbReference>
<dbReference type="SUPFAM" id="SSF69036">
    <property type="entry name" value="Bcr-Abl oncoprotein oligomerization domain"/>
    <property type="match status" value="1"/>
</dbReference>
<dbReference type="Pfam" id="PF09036">
    <property type="entry name" value="Bcr-Abl_Oligo"/>
    <property type="match status" value="1"/>
</dbReference>
<dbReference type="PROSITE" id="PS50238">
    <property type="entry name" value="RHOGAP"/>
    <property type="match status" value="1"/>
</dbReference>
<dbReference type="PANTHER" id="PTHR23182">
    <property type="entry name" value="BREAKPOINT CLUSTER REGION PROTEIN BCR"/>
    <property type="match status" value="1"/>
</dbReference>
<dbReference type="SMART" id="SM00324">
    <property type="entry name" value="RhoGAP"/>
    <property type="match status" value="1"/>
</dbReference>
<feature type="domain" description="PH" evidence="8">
    <location>
        <begin position="722"/>
        <end position="879"/>
    </location>
</feature>
<evidence type="ECO:0000313" key="12">
    <source>
        <dbReference type="EMBL" id="KAL0979541.1"/>
    </source>
</evidence>
<dbReference type="SMART" id="SM00233">
    <property type="entry name" value="PH"/>
    <property type="match status" value="1"/>
</dbReference>
<dbReference type="SUPFAM" id="SSF50729">
    <property type="entry name" value="PH domain-like"/>
    <property type="match status" value="1"/>
</dbReference>
<feature type="domain" description="Rho-GAP" evidence="11">
    <location>
        <begin position="1067"/>
        <end position="1256"/>
    </location>
</feature>
<feature type="compositionally biased region" description="Low complexity" evidence="7">
    <location>
        <begin position="382"/>
        <end position="395"/>
    </location>
</feature>
<dbReference type="CDD" id="cd00160">
    <property type="entry name" value="RhoGEF"/>
    <property type="match status" value="1"/>
</dbReference>
<dbReference type="InterPro" id="IPR015123">
    <property type="entry name" value="Bcr-Abl_oncoprot_oligo"/>
</dbReference>
<dbReference type="PROSITE" id="PS50003">
    <property type="entry name" value="PH_DOMAIN"/>
    <property type="match status" value="1"/>
</dbReference>
<dbReference type="Pfam" id="PF00168">
    <property type="entry name" value="C2"/>
    <property type="match status" value="1"/>
</dbReference>
<gene>
    <name evidence="12" type="ORF">UPYG_G00186360</name>
</gene>
<dbReference type="Gene3D" id="2.30.29.30">
    <property type="entry name" value="Pleckstrin-homology domain (PH domain)/Phosphotyrosine-binding domain (PTB)"/>
    <property type="match status" value="1"/>
</dbReference>
<dbReference type="InterPro" id="IPR001331">
    <property type="entry name" value="GDS_CDC24_CS"/>
</dbReference>
<feature type="region of interest" description="Disordered" evidence="7">
    <location>
        <begin position="92"/>
        <end position="123"/>
    </location>
</feature>
<dbReference type="GO" id="GO:0005085">
    <property type="term" value="F:guanyl-nucleotide exchange factor activity"/>
    <property type="evidence" value="ECO:0007669"/>
    <property type="project" value="UniProtKB-KW"/>
</dbReference>
<protein>
    <submittedName>
        <fullName evidence="12">Uncharacterized protein</fullName>
    </submittedName>
</protein>
<evidence type="ECO:0000256" key="5">
    <source>
        <dbReference type="ARBA" id="ARBA00023018"/>
    </source>
</evidence>
<dbReference type="EMBL" id="JAGEUA010000005">
    <property type="protein sequence ID" value="KAL0979541.1"/>
    <property type="molecule type" value="Genomic_DNA"/>
</dbReference>
<evidence type="ECO:0000259" key="9">
    <source>
        <dbReference type="PROSITE" id="PS50004"/>
    </source>
</evidence>
<evidence type="ECO:0000259" key="10">
    <source>
        <dbReference type="PROSITE" id="PS50010"/>
    </source>
</evidence>
<dbReference type="Proteomes" id="UP001557470">
    <property type="component" value="Unassembled WGS sequence"/>
</dbReference>
<dbReference type="PROSITE" id="PS00741">
    <property type="entry name" value="DH_1"/>
    <property type="match status" value="1"/>
</dbReference>
<feature type="compositionally biased region" description="Basic and acidic residues" evidence="7">
    <location>
        <begin position="92"/>
        <end position="101"/>
    </location>
</feature>
<evidence type="ECO:0000256" key="2">
    <source>
        <dbReference type="ARBA" id="ARBA00004552"/>
    </source>
</evidence>
<dbReference type="GO" id="GO:0043197">
    <property type="term" value="C:dendritic spine"/>
    <property type="evidence" value="ECO:0007669"/>
    <property type="project" value="UniProtKB-SubCell"/>
</dbReference>
<dbReference type="Pfam" id="PF19057">
    <property type="entry name" value="PH_19"/>
    <property type="match status" value="1"/>
</dbReference>
<dbReference type="CDD" id="cd08686">
    <property type="entry name" value="C2_ABR"/>
    <property type="match status" value="1"/>
</dbReference>